<reference evidence="1 2" key="1">
    <citation type="journal article" date="2019" name="Genome Biol. Evol.">
        <title>Insights into the evolution of the New World diploid cottons (Gossypium, subgenus Houzingenia) based on genome sequencing.</title>
        <authorList>
            <person name="Grover C.E."/>
            <person name="Arick M.A. 2nd"/>
            <person name="Thrash A."/>
            <person name="Conover J.L."/>
            <person name="Sanders W.S."/>
            <person name="Peterson D.G."/>
            <person name="Frelichowski J.E."/>
            <person name="Scheffler J.A."/>
            <person name="Scheffler B.E."/>
            <person name="Wendel J.F."/>
        </authorList>
    </citation>
    <scope>NUCLEOTIDE SEQUENCE [LARGE SCALE GENOMIC DNA]</scope>
    <source>
        <strain evidence="1">27</strain>
        <tissue evidence="1">Leaf</tissue>
    </source>
</reference>
<accession>A0A7J8RXA6</accession>
<gene>
    <name evidence="1" type="ORF">Godav_027817</name>
</gene>
<dbReference type="AlphaFoldDB" id="A0A7J8RXA6"/>
<feature type="non-terminal residue" evidence="1">
    <location>
        <position position="1"/>
    </location>
</feature>
<protein>
    <submittedName>
        <fullName evidence="1">Uncharacterized protein</fullName>
    </submittedName>
</protein>
<organism evidence="1 2">
    <name type="scientific">Gossypium davidsonii</name>
    <name type="common">Davidson's cotton</name>
    <name type="synonym">Gossypium klotzschianum subsp. davidsonii</name>
    <dbReference type="NCBI Taxonomy" id="34287"/>
    <lineage>
        <taxon>Eukaryota</taxon>
        <taxon>Viridiplantae</taxon>
        <taxon>Streptophyta</taxon>
        <taxon>Embryophyta</taxon>
        <taxon>Tracheophyta</taxon>
        <taxon>Spermatophyta</taxon>
        <taxon>Magnoliopsida</taxon>
        <taxon>eudicotyledons</taxon>
        <taxon>Gunneridae</taxon>
        <taxon>Pentapetalae</taxon>
        <taxon>rosids</taxon>
        <taxon>malvids</taxon>
        <taxon>Malvales</taxon>
        <taxon>Malvaceae</taxon>
        <taxon>Malvoideae</taxon>
        <taxon>Gossypium</taxon>
    </lineage>
</organism>
<sequence length="105" mass="12623">ELKGFPALSFEESKEWRYSLKKTPKSEGDEWGFEPSMIQCQQIWPLVQYRRWERFYIITKDFVVVLIVQEFYAFLRDQESRGTEGVTWETVPVQGKDVRFTLSYL</sequence>
<keyword evidence="2" id="KW-1185">Reference proteome</keyword>
<comment type="caution">
    <text evidence="1">The sequence shown here is derived from an EMBL/GenBank/DDBJ whole genome shotgun (WGS) entry which is preliminary data.</text>
</comment>
<proteinExistence type="predicted"/>
<dbReference type="EMBL" id="JABFAC010000007">
    <property type="protein sequence ID" value="MBA0618478.1"/>
    <property type="molecule type" value="Genomic_DNA"/>
</dbReference>
<evidence type="ECO:0000313" key="2">
    <source>
        <dbReference type="Proteomes" id="UP000593561"/>
    </source>
</evidence>
<name>A0A7J8RXA6_GOSDV</name>
<evidence type="ECO:0000313" key="1">
    <source>
        <dbReference type="EMBL" id="MBA0618478.1"/>
    </source>
</evidence>
<dbReference type="Proteomes" id="UP000593561">
    <property type="component" value="Unassembled WGS sequence"/>
</dbReference>